<dbReference type="GO" id="GO:0004190">
    <property type="term" value="F:aspartic-type endopeptidase activity"/>
    <property type="evidence" value="ECO:0007669"/>
    <property type="project" value="UniProtKB-KW"/>
</dbReference>
<proteinExistence type="inferred from homology"/>
<keyword evidence="2 6" id="KW-0645">Protease</keyword>
<evidence type="ECO:0000256" key="7">
    <source>
        <dbReference type="SAM" id="SignalP"/>
    </source>
</evidence>
<dbReference type="InterPro" id="IPR001461">
    <property type="entry name" value="Aspartic_peptidase_A1"/>
</dbReference>
<dbReference type="PRINTS" id="PR00792">
    <property type="entry name" value="PEPSIN"/>
</dbReference>
<reference evidence="9" key="1">
    <citation type="submission" date="2022-10" db="EMBL/GenBank/DDBJ databases">
        <title>Determination and structural analysis of whole genome sequence of Sarocladium strictum F4-1.</title>
        <authorList>
            <person name="Hu L."/>
            <person name="Jiang Y."/>
        </authorList>
    </citation>
    <scope>NUCLEOTIDE SEQUENCE</scope>
    <source>
        <strain evidence="9">F4-1</strain>
    </source>
</reference>
<evidence type="ECO:0000256" key="6">
    <source>
        <dbReference type="RuleBase" id="RU000454"/>
    </source>
</evidence>
<dbReference type="InterPro" id="IPR033121">
    <property type="entry name" value="PEPTIDASE_A1"/>
</dbReference>
<keyword evidence="7" id="KW-0732">Signal</keyword>
<evidence type="ECO:0000256" key="1">
    <source>
        <dbReference type="ARBA" id="ARBA00007447"/>
    </source>
</evidence>
<dbReference type="PANTHER" id="PTHR47966:SF2">
    <property type="entry name" value="ASPERGILLOPEPSIN-1-RELATED"/>
    <property type="match status" value="1"/>
</dbReference>
<feature type="domain" description="Peptidase A1" evidence="8">
    <location>
        <begin position="78"/>
        <end position="375"/>
    </location>
</feature>
<dbReference type="Gene3D" id="2.40.70.10">
    <property type="entry name" value="Acid Proteases"/>
    <property type="match status" value="2"/>
</dbReference>
<dbReference type="Proteomes" id="UP001175261">
    <property type="component" value="Unassembled WGS sequence"/>
</dbReference>
<dbReference type="PANTHER" id="PTHR47966">
    <property type="entry name" value="BETA-SITE APP-CLEAVING ENZYME, ISOFORM A-RELATED"/>
    <property type="match status" value="1"/>
</dbReference>
<dbReference type="PROSITE" id="PS00141">
    <property type="entry name" value="ASP_PROTEASE"/>
    <property type="match status" value="2"/>
</dbReference>
<feature type="chain" id="PRO_5041211560" description="Peptidase A1 domain-containing protein" evidence="7">
    <location>
        <begin position="22"/>
        <end position="377"/>
    </location>
</feature>
<dbReference type="Pfam" id="PF00026">
    <property type="entry name" value="Asp"/>
    <property type="match status" value="1"/>
</dbReference>
<evidence type="ECO:0000256" key="5">
    <source>
        <dbReference type="PIRSR" id="PIRSR601461-1"/>
    </source>
</evidence>
<feature type="signal peptide" evidence="7">
    <location>
        <begin position="1"/>
        <end position="21"/>
    </location>
</feature>
<comment type="similarity">
    <text evidence="1 6">Belongs to the peptidase A1 family.</text>
</comment>
<feature type="active site" evidence="5">
    <location>
        <position position="276"/>
    </location>
</feature>
<name>A0AA39GBU7_SARSR</name>
<comment type="caution">
    <text evidence="9">The sequence shown here is derived from an EMBL/GenBank/DDBJ whole genome shotgun (WGS) entry which is preliminary data.</text>
</comment>
<gene>
    <name evidence="9" type="ORF">NLU13_8516</name>
</gene>
<keyword evidence="10" id="KW-1185">Reference proteome</keyword>
<keyword evidence="3 6" id="KW-0064">Aspartyl protease</keyword>
<dbReference type="InterPro" id="IPR021109">
    <property type="entry name" value="Peptidase_aspartic_dom_sf"/>
</dbReference>
<feature type="active site" evidence="5">
    <location>
        <position position="94"/>
    </location>
</feature>
<evidence type="ECO:0000259" key="8">
    <source>
        <dbReference type="PROSITE" id="PS51767"/>
    </source>
</evidence>
<dbReference type="PROSITE" id="PS51767">
    <property type="entry name" value="PEPTIDASE_A1"/>
    <property type="match status" value="1"/>
</dbReference>
<evidence type="ECO:0000313" key="9">
    <source>
        <dbReference type="EMBL" id="KAK0384430.1"/>
    </source>
</evidence>
<keyword evidence="4 6" id="KW-0378">Hydrolase</keyword>
<protein>
    <recommendedName>
        <fullName evidence="8">Peptidase A1 domain-containing protein</fullName>
    </recommendedName>
</protein>
<accession>A0AA39GBU7</accession>
<evidence type="ECO:0000256" key="4">
    <source>
        <dbReference type="ARBA" id="ARBA00022801"/>
    </source>
</evidence>
<evidence type="ECO:0000256" key="3">
    <source>
        <dbReference type="ARBA" id="ARBA00022750"/>
    </source>
</evidence>
<evidence type="ECO:0000256" key="2">
    <source>
        <dbReference type="ARBA" id="ARBA00022670"/>
    </source>
</evidence>
<dbReference type="InterPro" id="IPR034163">
    <property type="entry name" value="Aspergillopepsin-like_cat_dom"/>
</dbReference>
<evidence type="ECO:0000313" key="10">
    <source>
        <dbReference type="Proteomes" id="UP001175261"/>
    </source>
</evidence>
<dbReference type="AlphaFoldDB" id="A0AA39GBU7"/>
<organism evidence="9 10">
    <name type="scientific">Sarocladium strictum</name>
    <name type="common">Black bundle disease fungus</name>
    <name type="synonym">Acremonium strictum</name>
    <dbReference type="NCBI Taxonomy" id="5046"/>
    <lineage>
        <taxon>Eukaryota</taxon>
        <taxon>Fungi</taxon>
        <taxon>Dikarya</taxon>
        <taxon>Ascomycota</taxon>
        <taxon>Pezizomycotina</taxon>
        <taxon>Sordariomycetes</taxon>
        <taxon>Hypocreomycetidae</taxon>
        <taxon>Hypocreales</taxon>
        <taxon>Sarocladiaceae</taxon>
        <taxon>Sarocladium</taxon>
    </lineage>
</organism>
<dbReference type="GO" id="GO:0006508">
    <property type="term" value="P:proteolysis"/>
    <property type="evidence" value="ECO:0007669"/>
    <property type="project" value="UniProtKB-KW"/>
</dbReference>
<dbReference type="EMBL" id="JAPDFR010000008">
    <property type="protein sequence ID" value="KAK0384430.1"/>
    <property type="molecule type" value="Genomic_DNA"/>
</dbReference>
<dbReference type="CDD" id="cd06097">
    <property type="entry name" value="Aspergillopepsin_like"/>
    <property type="match status" value="1"/>
</dbReference>
<sequence length="377" mass="40961">MSLKLLQLTATAVALASSVHGHLIQKGQGSAFSVDAITPDDPTQFDPAAEMQRLWAKFPTTGDHGSVKVNPSSNGLSYFVPTVIGNQTFNLIFDTGSADLWVYSNESSPYQSLDHPTYVPTSSAEFLPNYNWSIKYAFGQSVSGVVFRDTVKAGPLTAHKQAVQAATVIPFEFDSDGILGLAFSAINTVQPVKQKTLFETLMPTLKKKLFAANFRGDGKPSTWDFGYIDRSKFKGDITWAPVVGGQKYWSVDVGSYAVGDGSFTGSNETVGQVIIDSGTSLVYLPTQVVKDYYSHIEGYVEQEGGTYTYPCNSSIPDFRFEVADTVLSIPGSTGLCAGAINTQLNMKYSVLGNIFMKNYYIIHSREESTPKVGFASH</sequence>
<dbReference type="SUPFAM" id="SSF50630">
    <property type="entry name" value="Acid proteases"/>
    <property type="match status" value="1"/>
</dbReference>
<dbReference type="InterPro" id="IPR001969">
    <property type="entry name" value="Aspartic_peptidase_AS"/>
</dbReference>